<sequence length="128" mass="14272">TRGEAERVGSSQLDWAKRVWAESAGLDRHKPKRWAELVRRKTPEKTKMGGDEGSDGREWRFPPLGVATTAREGTGDGGKRCLGYAVLGRGVVWLESIGIERNFGFFFARFSSFPAREFPSLIVGNWGN</sequence>
<accession>A0A2I0HJ66</accession>
<keyword evidence="3" id="KW-1185">Reference proteome</keyword>
<feature type="non-terminal residue" evidence="2">
    <location>
        <position position="1"/>
    </location>
</feature>
<protein>
    <submittedName>
        <fullName evidence="2">Uncharacterized protein</fullName>
    </submittedName>
</protein>
<feature type="region of interest" description="Disordered" evidence="1">
    <location>
        <begin position="39"/>
        <end position="75"/>
    </location>
</feature>
<evidence type="ECO:0000313" key="2">
    <source>
        <dbReference type="EMBL" id="PKI31738.1"/>
    </source>
</evidence>
<name>A0A2I0HJ66_PUNGR</name>
<dbReference type="AlphaFoldDB" id="A0A2I0HJ66"/>
<comment type="caution">
    <text evidence="2">The sequence shown here is derived from an EMBL/GenBank/DDBJ whole genome shotgun (WGS) entry which is preliminary data.</text>
</comment>
<gene>
    <name evidence="2" type="ORF">CRG98_047871</name>
</gene>
<feature type="compositionally biased region" description="Basic and acidic residues" evidence="1">
    <location>
        <begin position="39"/>
        <end position="60"/>
    </location>
</feature>
<dbReference type="EMBL" id="PGOL01008454">
    <property type="protein sequence ID" value="PKI31738.1"/>
    <property type="molecule type" value="Genomic_DNA"/>
</dbReference>
<proteinExistence type="predicted"/>
<organism evidence="2 3">
    <name type="scientific">Punica granatum</name>
    <name type="common">Pomegranate</name>
    <dbReference type="NCBI Taxonomy" id="22663"/>
    <lineage>
        <taxon>Eukaryota</taxon>
        <taxon>Viridiplantae</taxon>
        <taxon>Streptophyta</taxon>
        <taxon>Embryophyta</taxon>
        <taxon>Tracheophyta</taxon>
        <taxon>Spermatophyta</taxon>
        <taxon>Magnoliopsida</taxon>
        <taxon>eudicotyledons</taxon>
        <taxon>Gunneridae</taxon>
        <taxon>Pentapetalae</taxon>
        <taxon>rosids</taxon>
        <taxon>malvids</taxon>
        <taxon>Myrtales</taxon>
        <taxon>Lythraceae</taxon>
        <taxon>Punica</taxon>
    </lineage>
</organism>
<evidence type="ECO:0000313" key="3">
    <source>
        <dbReference type="Proteomes" id="UP000233551"/>
    </source>
</evidence>
<reference evidence="2 3" key="1">
    <citation type="submission" date="2017-11" db="EMBL/GenBank/DDBJ databases">
        <title>De-novo sequencing of pomegranate (Punica granatum L.) genome.</title>
        <authorList>
            <person name="Akparov Z."/>
            <person name="Amiraslanov A."/>
            <person name="Hajiyeva S."/>
            <person name="Abbasov M."/>
            <person name="Kaur K."/>
            <person name="Hamwieh A."/>
            <person name="Solovyev V."/>
            <person name="Salamov A."/>
            <person name="Braich B."/>
            <person name="Kosarev P."/>
            <person name="Mahmoud A."/>
            <person name="Hajiyev E."/>
            <person name="Babayeva S."/>
            <person name="Izzatullayeva V."/>
            <person name="Mammadov A."/>
            <person name="Mammadov A."/>
            <person name="Sharifova S."/>
            <person name="Ojaghi J."/>
            <person name="Eynullazada K."/>
            <person name="Bayramov B."/>
            <person name="Abdulazimova A."/>
            <person name="Shahmuradov I."/>
        </authorList>
    </citation>
    <scope>NUCLEOTIDE SEQUENCE [LARGE SCALE GENOMIC DNA]</scope>
    <source>
        <strain evidence="3">cv. AG2017</strain>
        <tissue evidence="2">Leaf</tissue>
    </source>
</reference>
<evidence type="ECO:0000256" key="1">
    <source>
        <dbReference type="SAM" id="MobiDB-lite"/>
    </source>
</evidence>
<dbReference type="Proteomes" id="UP000233551">
    <property type="component" value="Unassembled WGS sequence"/>
</dbReference>